<keyword evidence="2" id="KW-1185">Reference proteome</keyword>
<protein>
    <submittedName>
        <fullName evidence="1">Uncharacterized protein</fullName>
    </submittedName>
</protein>
<dbReference type="EMBL" id="ML986622">
    <property type="protein sequence ID" value="KAF2263734.1"/>
    <property type="molecule type" value="Genomic_DNA"/>
</dbReference>
<evidence type="ECO:0000313" key="1">
    <source>
        <dbReference type="EMBL" id="KAF2263734.1"/>
    </source>
</evidence>
<organism evidence="1 2">
    <name type="scientific">Lojkania enalia</name>
    <dbReference type="NCBI Taxonomy" id="147567"/>
    <lineage>
        <taxon>Eukaryota</taxon>
        <taxon>Fungi</taxon>
        <taxon>Dikarya</taxon>
        <taxon>Ascomycota</taxon>
        <taxon>Pezizomycotina</taxon>
        <taxon>Dothideomycetes</taxon>
        <taxon>Pleosporomycetidae</taxon>
        <taxon>Pleosporales</taxon>
        <taxon>Pleosporales incertae sedis</taxon>
        <taxon>Lojkania</taxon>
    </lineage>
</organism>
<name>A0A9P4KCU4_9PLEO</name>
<comment type="caution">
    <text evidence="1">The sequence shown here is derived from an EMBL/GenBank/DDBJ whole genome shotgun (WGS) entry which is preliminary data.</text>
</comment>
<dbReference type="Proteomes" id="UP000800093">
    <property type="component" value="Unassembled WGS sequence"/>
</dbReference>
<sequence>MVSSGKEMYPCNAQIITTEKRCSLLSNGYANLPHSGVGLQVGHSIEAFAHPRSCGRARFTPARRRHVRGARPYSMVDFAEGLGQPQTHGGQGRTLVSVTCFPWRLHSRSGFVPEYGRPLPSVFSVSKSPNHRHHRHLQAVGAIFLPHPGPKICMLPTDALEIMTMTM</sequence>
<proteinExistence type="predicted"/>
<evidence type="ECO:0000313" key="2">
    <source>
        <dbReference type="Proteomes" id="UP000800093"/>
    </source>
</evidence>
<accession>A0A9P4KCU4</accession>
<dbReference type="AlphaFoldDB" id="A0A9P4KCU4"/>
<gene>
    <name evidence="1" type="ORF">CC78DRAFT_581116</name>
</gene>
<reference evidence="2" key="1">
    <citation type="journal article" date="2020" name="Stud. Mycol.">
        <title>101 Dothideomycetes genomes: A test case for predicting lifestyles and emergence of pathogens.</title>
        <authorList>
            <person name="Haridas S."/>
            <person name="Albert R."/>
            <person name="Binder M."/>
            <person name="Bloem J."/>
            <person name="LaButti K."/>
            <person name="Salamov A."/>
            <person name="Andreopoulos B."/>
            <person name="Baker S."/>
            <person name="Barry K."/>
            <person name="Bills G."/>
            <person name="Bluhm B."/>
            <person name="Cannon C."/>
            <person name="Castanera R."/>
            <person name="Culley D."/>
            <person name="Daum C."/>
            <person name="Ezra D."/>
            <person name="Gonzalez J."/>
            <person name="Henrissat B."/>
            <person name="Kuo A."/>
            <person name="Liang C."/>
            <person name="Lipzen A."/>
            <person name="Lutzoni F."/>
            <person name="Magnuson J."/>
            <person name="Mondo S."/>
            <person name="Nolan M."/>
            <person name="Ohm R."/>
            <person name="Pangilinan J."/>
            <person name="Park H.-J."/>
            <person name="Ramirez L."/>
            <person name="Alfaro M."/>
            <person name="Sun H."/>
            <person name="Tritt A."/>
            <person name="Yoshinaga Y."/>
            <person name="Zwiers L.-H."/>
            <person name="Turgeon B."/>
            <person name="Goodwin S."/>
            <person name="Spatafora J."/>
            <person name="Crous P."/>
            <person name="Grigoriev I."/>
        </authorList>
    </citation>
    <scope>NUCLEOTIDE SEQUENCE [LARGE SCALE GENOMIC DNA]</scope>
    <source>
        <strain evidence="2">CBS 304.66</strain>
    </source>
</reference>